<keyword evidence="2" id="KW-1185">Reference proteome</keyword>
<gene>
    <name evidence="1" type="ORF">DPMN_084796</name>
</gene>
<protein>
    <submittedName>
        <fullName evidence="1">Uncharacterized protein</fullName>
    </submittedName>
</protein>
<name>A0A9D4BIU6_DREPO</name>
<organism evidence="1 2">
    <name type="scientific">Dreissena polymorpha</name>
    <name type="common">Zebra mussel</name>
    <name type="synonym">Mytilus polymorpha</name>
    <dbReference type="NCBI Taxonomy" id="45954"/>
    <lineage>
        <taxon>Eukaryota</taxon>
        <taxon>Metazoa</taxon>
        <taxon>Spiralia</taxon>
        <taxon>Lophotrochozoa</taxon>
        <taxon>Mollusca</taxon>
        <taxon>Bivalvia</taxon>
        <taxon>Autobranchia</taxon>
        <taxon>Heteroconchia</taxon>
        <taxon>Euheterodonta</taxon>
        <taxon>Imparidentia</taxon>
        <taxon>Neoheterodontei</taxon>
        <taxon>Myida</taxon>
        <taxon>Dreissenoidea</taxon>
        <taxon>Dreissenidae</taxon>
        <taxon>Dreissena</taxon>
    </lineage>
</organism>
<reference evidence="1" key="2">
    <citation type="submission" date="2020-11" db="EMBL/GenBank/DDBJ databases">
        <authorList>
            <person name="McCartney M.A."/>
            <person name="Auch B."/>
            <person name="Kono T."/>
            <person name="Mallez S."/>
            <person name="Becker A."/>
            <person name="Gohl D.M."/>
            <person name="Silverstein K.A.T."/>
            <person name="Koren S."/>
            <person name="Bechman K.B."/>
            <person name="Herman A."/>
            <person name="Abrahante J.E."/>
            <person name="Garbe J."/>
        </authorList>
    </citation>
    <scope>NUCLEOTIDE SEQUENCE</scope>
    <source>
        <strain evidence="1">Duluth1</strain>
        <tissue evidence="1">Whole animal</tissue>
    </source>
</reference>
<reference evidence="1" key="1">
    <citation type="journal article" date="2019" name="bioRxiv">
        <title>The Genome of the Zebra Mussel, Dreissena polymorpha: A Resource for Invasive Species Research.</title>
        <authorList>
            <person name="McCartney M.A."/>
            <person name="Auch B."/>
            <person name="Kono T."/>
            <person name="Mallez S."/>
            <person name="Zhang Y."/>
            <person name="Obille A."/>
            <person name="Becker A."/>
            <person name="Abrahante J.E."/>
            <person name="Garbe J."/>
            <person name="Badalamenti J.P."/>
            <person name="Herman A."/>
            <person name="Mangelson H."/>
            <person name="Liachko I."/>
            <person name="Sullivan S."/>
            <person name="Sone E.D."/>
            <person name="Koren S."/>
            <person name="Silverstein K.A.T."/>
            <person name="Beckman K.B."/>
            <person name="Gohl D.M."/>
        </authorList>
    </citation>
    <scope>NUCLEOTIDE SEQUENCE</scope>
    <source>
        <strain evidence="1">Duluth1</strain>
        <tissue evidence="1">Whole animal</tissue>
    </source>
</reference>
<comment type="caution">
    <text evidence="1">The sequence shown here is derived from an EMBL/GenBank/DDBJ whole genome shotgun (WGS) entry which is preliminary data.</text>
</comment>
<dbReference type="AlphaFoldDB" id="A0A9D4BIU6"/>
<proteinExistence type="predicted"/>
<dbReference type="EMBL" id="JAIWYP010000016">
    <property type="protein sequence ID" value="KAH3697300.1"/>
    <property type="molecule type" value="Genomic_DNA"/>
</dbReference>
<sequence>MDVTPARPSTMSERVRWGSPWARFKQKWWATSSCCMSALEILFHSSQPKSALGMTAVLYSLIVVFGSAPDLPDTFWEKERNVPQIVCQCRRDIFH</sequence>
<evidence type="ECO:0000313" key="1">
    <source>
        <dbReference type="EMBL" id="KAH3697300.1"/>
    </source>
</evidence>
<accession>A0A9D4BIU6</accession>
<evidence type="ECO:0000313" key="2">
    <source>
        <dbReference type="Proteomes" id="UP000828390"/>
    </source>
</evidence>
<dbReference type="Proteomes" id="UP000828390">
    <property type="component" value="Unassembled WGS sequence"/>
</dbReference>